<dbReference type="AlphaFoldDB" id="A0A371ITF2"/>
<proteinExistence type="predicted"/>
<feature type="transmembrane region" description="Helical" evidence="5">
    <location>
        <begin position="6"/>
        <end position="25"/>
    </location>
</feature>
<dbReference type="OrthoDB" id="1679700at2"/>
<dbReference type="Pfam" id="PF02659">
    <property type="entry name" value="Mntp"/>
    <property type="match status" value="1"/>
</dbReference>
<evidence type="ECO:0000256" key="1">
    <source>
        <dbReference type="ARBA" id="ARBA00022475"/>
    </source>
</evidence>
<evidence type="ECO:0008006" key="8">
    <source>
        <dbReference type="Google" id="ProtNLM"/>
    </source>
</evidence>
<feature type="transmembrane region" description="Helical" evidence="5">
    <location>
        <begin position="37"/>
        <end position="55"/>
    </location>
</feature>
<feature type="transmembrane region" description="Helical" evidence="5">
    <location>
        <begin position="67"/>
        <end position="85"/>
    </location>
</feature>
<keyword evidence="7" id="KW-1185">Reference proteome</keyword>
<reference evidence="6 7" key="1">
    <citation type="journal article" date="2017" name="Genome Announc.">
        <title>Draft Genome Sequence of Romboutsia maritimum sp. nov. Strain CCRI-22766(T), Isolated from Coastal Estuarine Mud.</title>
        <authorList>
            <person name="Maheux A.F."/>
            <person name="Boudreau D.K."/>
            <person name="Berube E."/>
            <person name="Boissinot M."/>
            <person name="Raymond F."/>
            <person name="Brodeur S."/>
            <person name="Corbeil J."/>
            <person name="Brightwell G."/>
            <person name="Broda D."/>
            <person name="Omar R.F."/>
            <person name="Bergeron M.G."/>
        </authorList>
    </citation>
    <scope>NUCLEOTIDE SEQUENCE [LARGE SCALE GENOMIC DNA]</scope>
    <source>
        <strain evidence="6 7">CCRI-22766</strain>
    </source>
</reference>
<dbReference type="RefSeq" id="WP_095406234.1">
    <property type="nucleotide sequence ID" value="NZ_NOJZ02000008.1"/>
</dbReference>
<protein>
    <recommendedName>
        <fullName evidence="8">Manganese efflux pump MntP</fullName>
    </recommendedName>
</protein>
<dbReference type="Proteomes" id="UP000243494">
    <property type="component" value="Unassembled WGS sequence"/>
</dbReference>
<comment type="caution">
    <text evidence="6">The sequence shown here is derived from an EMBL/GenBank/DDBJ whole genome shotgun (WGS) entry which is preliminary data.</text>
</comment>
<evidence type="ECO:0000313" key="7">
    <source>
        <dbReference type="Proteomes" id="UP000243494"/>
    </source>
</evidence>
<dbReference type="PANTHER" id="PTHR35529">
    <property type="entry name" value="MANGANESE EFFLUX PUMP MNTP-RELATED"/>
    <property type="match status" value="1"/>
</dbReference>
<feature type="transmembrane region" description="Helical" evidence="5">
    <location>
        <begin position="97"/>
        <end position="119"/>
    </location>
</feature>
<name>A0A371ITF2_9FIRM</name>
<keyword evidence="2 5" id="KW-0812">Transmembrane</keyword>
<keyword evidence="4 5" id="KW-0472">Membrane</keyword>
<dbReference type="EMBL" id="NOJZ02000008">
    <property type="protein sequence ID" value="RDY23735.1"/>
    <property type="molecule type" value="Genomic_DNA"/>
</dbReference>
<dbReference type="PANTHER" id="PTHR35529:SF2">
    <property type="entry name" value="SPORULATION PROTEIN YTAF-RELATED"/>
    <property type="match status" value="1"/>
</dbReference>
<feature type="transmembrane region" description="Helical" evidence="5">
    <location>
        <begin position="125"/>
        <end position="151"/>
    </location>
</feature>
<evidence type="ECO:0000313" key="6">
    <source>
        <dbReference type="EMBL" id="RDY23735.1"/>
    </source>
</evidence>
<evidence type="ECO:0000256" key="3">
    <source>
        <dbReference type="ARBA" id="ARBA00022989"/>
    </source>
</evidence>
<sequence>MSDLGLLQTLIISFIFTLDSFFVSIAYGMSKMSFKKILTLSSLVSLFCISSILFGSFIGDLLLKNNYIYTLIGTILFGIGFNTIFQKKQEQIFKNLTLFNMTLFALSLSIDSFSVSIALCSQYNITYLNIFIFAFISFAMTLSGLLCGTFLSSKTNTKNTNVFQGIAMCIISYRMLLKIR</sequence>
<evidence type="ECO:0000256" key="5">
    <source>
        <dbReference type="SAM" id="Phobius"/>
    </source>
</evidence>
<evidence type="ECO:0000256" key="2">
    <source>
        <dbReference type="ARBA" id="ARBA00022692"/>
    </source>
</evidence>
<dbReference type="InterPro" id="IPR003810">
    <property type="entry name" value="Mntp/YtaF"/>
</dbReference>
<evidence type="ECO:0000256" key="4">
    <source>
        <dbReference type="ARBA" id="ARBA00023136"/>
    </source>
</evidence>
<keyword evidence="1" id="KW-1003">Cell membrane</keyword>
<organism evidence="6 7">
    <name type="scientific">Romboutsia maritimum</name>
    <dbReference type="NCBI Taxonomy" id="2020948"/>
    <lineage>
        <taxon>Bacteria</taxon>
        <taxon>Bacillati</taxon>
        <taxon>Bacillota</taxon>
        <taxon>Clostridia</taxon>
        <taxon>Peptostreptococcales</taxon>
        <taxon>Peptostreptococcaceae</taxon>
        <taxon>Romboutsia</taxon>
    </lineage>
</organism>
<accession>A0A371ITF2</accession>
<keyword evidence="3 5" id="KW-1133">Transmembrane helix</keyword>
<gene>
    <name evidence="6" type="ORF">CHF27_006320</name>
</gene>